<comment type="caution">
    <text evidence="2">The sequence shown here is derived from an EMBL/GenBank/DDBJ whole genome shotgun (WGS) entry which is preliminary data.</text>
</comment>
<reference evidence="2" key="1">
    <citation type="thesis" date="2020" institute="ProQuest LLC" country="789 East Eisenhower Parkway, Ann Arbor, MI, USA">
        <title>Comparative Genomics and Chromosome Evolution.</title>
        <authorList>
            <person name="Mudd A.B."/>
        </authorList>
    </citation>
    <scope>NUCLEOTIDE SEQUENCE</scope>
    <source>
        <strain evidence="2">HN-11 Male</strain>
        <tissue evidence="2">Kidney and liver</tissue>
    </source>
</reference>
<sequence>MLQPMTALRDDRRDPIGCSSRTTGYHKQRASIAKTTAGGDRQVERISRFFILQHGGLVRGFYTTQKTPLKKQFGQN</sequence>
<proteinExistence type="predicted"/>
<name>A0A8J6BDJ2_ELECQ</name>
<dbReference type="AlphaFoldDB" id="A0A8J6BDJ2"/>
<evidence type="ECO:0000256" key="1">
    <source>
        <dbReference type="SAM" id="MobiDB-lite"/>
    </source>
</evidence>
<evidence type="ECO:0000313" key="2">
    <source>
        <dbReference type="EMBL" id="KAG9465876.1"/>
    </source>
</evidence>
<feature type="region of interest" description="Disordered" evidence="1">
    <location>
        <begin position="1"/>
        <end position="39"/>
    </location>
</feature>
<dbReference type="Proteomes" id="UP000770717">
    <property type="component" value="Unassembled WGS sequence"/>
</dbReference>
<evidence type="ECO:0000313" key="3">
    <source>
        <dbReference type="Proteomes" id="UP000770717"/>
    </source>
</evidence>
<accession>A0A8J6BDJ2</accession>
<gene>
    <name evidence="2" type="ORF">GDO78_017608</name>
</gene>
<dbReference type="EMBL" id="WNTK01002604">
    <property type="protein sequence ID" value="KAG9465876.1"/>
    <property type="molecule type" value="Genomic_DNA"/>
</dbReference>
<keyword evidence="3" id="KW-1185">Reference proteome</keyword>
<organism evidence="2 3">
    <name type="scientific">Eleutherodactylus coqui</name>
    <name type="common">Puerto Rican coqui</name>
    <dbReference type="NCBI Taxonomy" id="57060"/>
    <lineage>
        <taxon>Eukaryota</taxon>
        <taxon>Metazoa</taxon>
        <taxon>Chordata</taxon>
        <taxon>Craniata</taxon>
        <taxon>Vertebrata</taxon>
        <taxon>Euteleostomi</taxon>
        <taxon>Amphibia</taxon>
        <taxon>Batrachia</taxon>
        <taxon>Anura</taxon>
        <taxon>Neobatrachia</taxon>
        <taxon>Hyloidea</taxon>
        <taxon>Eleutherodactylidae</taxon>
        <taxon>Eleutherodactylinae</taxon>
        <taxon>Eleutherodactylus</taxon>
        <taxon>Eleutherodactylus</taxon>
    </lineage>
</organism>
<protein>
    <submittedName>
        <fullName evidence="2">Uncharacterized protein</fullName>
    </submittedName>
</protein>